<keyword evidence="8" id="KW-1185">Reference proteome</keyword>
<feature type="modified residue" description="4-aspartylphosphate" evidence="4">
    <location>
        <position position="52"/>
    </location>
</feature>
<evidence type="ECO:0000256" key="4">
    <source>
        <dbReference type="PROSITE-ProRule" id="PRU00169"/>
    </source>
</evidence>
<dbReference type="SUPFAM" id="SSF52172">
    <property type="entry name" value="CheY-like"/>
    <property type="match status" value="1"/>
</dbReference>
<dbReference type="Pfam" id="PF00072">
    <property type="entry name" value="Response_reg"/>
    <property type="match status" value="1"/>
</dbReference>
<dbReference type="InterPro" id="IPR011006">
    <property type="entry name" value="CheY-like_superfamily"/>
</dbReference>
<dbReference type="InterPro" id="IPR004358">
    <property type="entry name" value="Sig_transdc_His_kin-like_C"/>
</dbReference>
<keyword evidence="7" id="KW-0808">Transferase</keyword>
<dbReference type="SMART" id="SM00388">
    <property type="entry name" value="HisKA"/>
    <property type="match status" value="1"/>
</dbReference>
<reference evidence="7 8" key="1">
    <citation type="submission" date="2021-12" db="EMBL/GenBank/DDBJ databases">
        <title>Discovery of the Pendulisporaceae a myxobacterial family with distinct sporulation behavior and unique specialized metabolism.</title>
        <authorList>
            <person name="Garcia R."/>
            <person name="Popoff A."/>
            <person name="Bader C.D."/>
            <person name="Loehr J."/>
            <person name="Walesch S."/>
            <person name="Walt C."/>
            <person name="Boldt J."/>
            <person name="Bunk B."/>
            <person name="Haeckl F.J.F.P.J."/>
            <person name="Gunesch A.P."/>
            <person name="Birkelbach J."/>
            <person name="Nuebel U."/>
            <person name="Pietschmann T."/>
            <person name="Bach T."/>
            <person name="Mueller R."/>
        </authorList>
    </citation>
    <scope>NUCLEOTIDE SEQUENCE [LARGE SCALE GENOMIC DNA]</scope>
    <source>
        <strain evidence="7 8">MSr11954</strain>
    </source>
</reference>
<dbReference type="Pfam" id="PF00512">
    <property type="entry name" value="HisKA"/>
    <property type="match status" value="1"/>
</dbReference>
<dbReference type="SMART" id="SM00448">
    <property type="entry name" value="REC"/>
    <property type="match status" value="1"/>
</dbReference>
<dbReference type="SMART" id="SM00387">
    <property type="entry name" value="HATPase_c"/>
    <property type="match status" value="1"/>
</dbReference>
<protein>
    <recommendedName>
        <fullName evidence="2">histidine kinase</fullName>
        <ecNumber evidence="2">2.7.13.3</ecNumber>
    </recommendedName>
</protein>
<dbReference type="Pfam" id="PF02518">
    <property type="entry name" value="HATPase_c"/>
    <property type="match status" value="1"/>
</dbReference>
<sequence length="406" mass="44600">MPRVLHIEDDPRNRLLVRKLLTADGLEVIDAPDGLEGVRLALAQRPDLVLVDINIPGLDGYEVTLRLRNEAGLRGVPIVAITAEGERETSFAVGCDGFLQKPIDARSFARQIRDYLEGRRENTAGTDTGERLRMQSGRIVAHLETKVAELSAANERLRDMDRLRTAFYRNVSHELATPLTPIVGYLRMLIDGELGEVQTPQKKALRAMDDCVRRLRASLDNLVDVTGLETGKMRFFNRDYDFLDTVRRAIAQHADAIAERHITLVEELPHGPIPAYGDSDRLHRAILQLLDNAVKYCPEEGSIGIAVWETESTCEVLIADTGPGVPQDRVERIFEPFFQVDGSPTRAHGGVGVGLAIVRRVARGLGGDVRVQPGAQLGHTVFPGAAFVLSVARHAPTVVADARIGS</sequence>
<dbReference type="Gene3D" id="3.30.565.10">
    <property type="entry name" value="Histidine kinase-like ATPase, C-terminal domain"/>
    <property type="match status" value="1"/>
</dbReference>
<dbReference type="PROSITE" id="PS50110">
    <property type="entry name" value="RESPONSE_REGULATORY"/>
    <property type="match status" value="1"/>
</dbReference>
<dbReference type="InterPro" id="IPR001789">
    <property type="entry name" value="Sig_transdc_resp-reg_receiver"/>
</dbReference>
<dbReference type="EC" id="2.7.13.3" evidence="2"/>
<feature type="domain" description="Response regulatory" evidence="6">
    <location>
        <begin position="3"/>
        <end position="116"/>
    </location>
</feature>
<name>A0ABZ2MCE3_9BACT</name>
<feature type="domain" description="Histidine kinase" evidence="5">
    <location>
        <begin position="170"/>
        <end position="395"/>
    </location>
</feature>
<accession>A0ABZ2MCE3</accession>
<dbReference type="InterPro" id="IPR005467">
    <property type="entry name" value="His_kinase_dom"/>
</dbReference>
<comment type="catalytic activity">
    <reaction evidence="1">
        <text>ATP + protein L-histidine = ADP + protein N-phospho-L-histidine.</text>
        <dbReference type="EC" id="2.7.13.3"/>
    </reaction>
</comment>
<organism evidence="7 8">
    <name type="scientific">Pendulispora albinea</name>
    <dbReference type="NCBI Taxonomy" id="2741071"/>
    <lineage>
        <taxon>Bacteria</taxon>
        <taxon>Pseudomonadati</taxon>
        <taxon>Myxococcota</taxon>
        <taxon>Myxococcia</taxon>
        <taxon>Myxococcales</taxon>
        <taxon>Sorangiineae</taxon>
        <taxon>Pendulisporaceae</taxon>
        <taxon>Pendulispora</taxon>
    </lineage>
</organism>
<dbReference type="PROSITE" id="PS50109">
    <property type="entry name" value="HIS_KIN"/>
    <property type="match status" value="1"/>
</dbReference>
<keyword evidence="3 4" id="KW-0597">Phosphoprotein</keyword>
<evidence type="ECO:0000256" key="2">
    <source>
        <dbReference type="ARBA" id="ARBA00012438"/>
    </source>
</evidence>
<evidence type="ECO:0000259" key="5">
    <source>
        <dbReference type="PROSITE" id="PS50109"/>
    </source>
</evidence>
<dbReference type="InterPro" id="IPR036890">
    <property type="entry name" value="HATPase_C_sf"/>
</dbReference>
<dbReference type="InterPro" id="IPR003661">
    <property type="entry name" value="HisK_dim/P_dom"/>
</dbReference>
<dbReference type="RefSeq" id="WP_394829772.1">
    <property type="nucleotide sequence ID" value="NZ_CP089984.1"/>
</dbReference>
<keyword evidence="7" id="KW-0418">Kinase</keyword>
<evidence type="ECO:0000256" key="1">
    <source>
        <dbReference type="ARBA" id="ARBA00000085"/>
    </source>
</evidence>
<dbReference type="InterPro" id="IPR036097">
    <property type="entry name" value="HisK_dim/P_sf"/>
</dbReference>
<dbReference type="CDD" id="cd00082">
    <property type="entry name" value="HisKA"/>
    <property type="match status" value="1"/>
</dbReference>
<dbReference type="GO" id="GO:0016301">
    <property type="term" value="F:kinase activity"/>
    <property type="evidence" value="ECO:0007669"/>
    <property type="project" value="UniProtKB-KW"/>
</dbReference>
<dbReference type="Proteomes" id="UP001370348">
    <property type="component" value="Chromosome"/>
</dbReference>
<dbReference type="Gene3D" id="1.10.287.130">
    <property type="match status" value="1"/>
</dbReference>
<dbReference type="PANTHER" id="PTHR43547">
    <property type="entry name" value="TWO-COMPONENT HISTIDINE KINASE"/>
    <property type="match status" value="1"/>
</dbReference>
<dbReference type="PANTHER" id="PTHR43547:SF2">
    <property type="entry name" value="HYBRID SIGNAL TRANSDUCTION HISTIDINE KINASE C"/>
    <property type="match status" value="1"/>
</dbReference>
<dbReference type="SUPFAM" id="SSF47384">
    <property type="entry name" value="Homodimeric domain of signal transducing histidine kinase"/>
    <property type="match status" value="1"/>
</dbReference>
<gene>
    <name evidence="7" type="ORF">LZC94_23480</name>
</gene>
<dbReference type="Gene3D" id="3.40.50.2300">
    <property type="match status" value="1"/>
</dbReference>
<dbReference type="InterPro" id="IPR003594">
    <property type="entry name" value="HATPase_dom"/>
</dbReference>
<proteinExistence type="predicted"/>
<evidence type="ECO:0000259" key="6">
    <source>
        <dbReference type="PROSITE" id="PS50110"/>
    </source>
</evidence>
<dbReference type="EMBL" id="CP089984">
    <property type="protein sequence ID" value="WXB20166.1"/>
    <property type="molecule type" value="Genomic_DNA"/>
</dbReference>
<dbReference type="CDD" id="cd00075">
    <property type="entry name" value="HATPase"/>
    <property type="match status" value="1"/>
</dbReference>
<dbReference type="SUPFAM" id="SSF55874">
    <property type="entry name" value="ATPase domain of HSP90 chaperone/DNA topoisomerase II/histidine kinase"/>
    <property type="match status" value="1"/>
</dbReference>
<evidence type="ECO:0000313" key="7">
    <source>
        <dbReference type="EMBL" id="WXB20166.1"/>
    </source>
</evidence>
<evidence type="ECO:0000256" key="3">
    <source>
        <dbReference type="ARBA" id="ARBA00022553"/>
    </source>
</evidence>
<dbReference type="PRINTS" id="PR00344">
    <property type="entry name" value="BCTRLSENSOR"/>
</dbReference>
<evidence type="ECO:0000313" key="8">
    <source>
        <dbReference type="Proteomes" id="UP001370348"/>
    </source>
</evidence>